<protein>
    <recommendedName>
        <fullName evidence="2">Arrestin C-terminal-like domain-containing protein</fullName>
    </recommendedName>
</protein>
<dbReference type="GO" id="GO:0015031">
    <property type="term" value="P:protein transport"/>
    <property type="evidence" value="ECO:0007669"/>
    <property type="project" value="TreeGrafter"/>
</dbReference>
<feature type="compositionally biased region" description="Basic and acidic residues" evidence="1">
    <location>
        <begin position="428"/>
        <end position="446"/>
    </location>
</feature>
<reference evidence="3" key="1">
    <citation type="submission" date="2023-08" db="EMBL/GenBank/DDBJ databases">
        <authorList>
            <person name="Audoor S."/>
            <person name="Bilcke G."/>
        </authorList>
    </citation>
    <scope>NUCLEOTIDE SEQUENCE</scope>
</reference>
<accession>A0AAD2G269</accession>
<dbReference type="SUPFAM" id="SSF81296">
    <property type="entry name" value="E set domains"/>
    <property type="match status" value="2"/>
</dbReference>
<feature type="domain" description="Arrestin C-terminal-like" evidence="2">
    <location>
        <begin position="165"/>
        <end position="323"/>
    </location>
</feature>
<dbReference type="PANTHER" id="PTHR11188:SF17">
    <property type="entry name" value="FI21816P1"/>
    <property type="match status" value="1"/>
</dbReference>
<evidence type="ECO:0000256" key="1">
    <source>
        <dbReference type="SAM" id="MobiDB-lite"/>
    </source>
</evidence>
<dbReference type="InterPro" id="IPR011022">
    <property type="entry name" value="Arrestin_C-like"/>
</dbReference>
<dbReference type="AlphaFoldDB" id="A0AAD2G269"/>
<dbReference type="InterPro" id="IPR011021">
    <property type="entry name" value="Arrestin-like_N"/>
</dbReference>
<name>A0AAD2G269_9STRA</name>
<dbReference type="InterPro" id="IPR014756">
    <property type="entry name" value="Ig_E-set"/>
</dbReference>
<comment type="caution">
    <text evidence="3">The sequence shown here is derived from an EMBL/GenBank/DDBJ whole genome shotgun (WGS) entry which is preliminary data.</text>
</comment>
<dbReference type="Pfam" id="PF00339">
    <property type="entry name" value="Arrestin_N"/>
    <property type="match status" value="1"/>
</dbReference>
<organism evidence="3 4">
    <name type="scientific">Cylindrotheca closterium</name>
    <dbReference type="NCBI Taxonomy" id="2856"/>
    <lineage>
        <taxon>Eukaryota</taxon>
        <taxon>Sar</taxon>
        <taxon>Stramenopiles</taxon>
        <taxon>Ochrophyta</taxon>
        <taxon>Bacillariophyta</taxon>
        <taxon>Bacillariophyceae</taxon>
        <taxon>Bacillariophycidae</taxon>
        <taxon>Bacillariales</taxon>
        <taxon>Bacillariaceae</taxon>
        <taxon>Cylindrotheca</taxon>
    </lineage>
</organism>
<dbReference type="SMART" id="SM01017">
    <property type="entry name" value="Arrestin_C"/>
    <property type="match status" value="1"/>
</dbReference>
<evidence type="ECO:0000313" key="4">
    <source>
        <dbReference type="Proteomes" id="UP001295423"/>
    </source>
</evidence>
<evidence type="ECO:0000313" key="3">
    <source>
        <dbReference type="EMBL" id="CAJ1960116.1"/>
    </source>
</evidence>
<dbReference type="Gene3D" id="2.60.40.640">
    <property type="match status" value="2"/>
</dbReference>
<dbReference type="GO" id="GO:0005737">
    <property type="term" value="C:cytoplasm"/>
    <property type="evidence" value="ECO:0007669"/>
    <property type="project" value="TreeGrafter"/>
</dbReference>
<dbReference type="InterPro" id="IPR014752">
    <property type="entry name" value="Arrestin-like_C"/>
</dbReference>
<gene>
    <name evidence="3" type="ORF">CYCCA115_LOCUS18532</name>
</gene>
<proteinExistence type="predicted"/>
<sequence>MGNKYSITITLDNGDRPAVAGKTLKGNVILKANRRLHPNNLVLYLIGKENTIITKATKGTRIRDYKVIARAMTTLLDPGKENISKGIHTIPFSFMLPASLPSSEQFPKVDSRSFNGKIEYRLRAQLGDSFVERLFTVESAPLPSDIVPCMLKPQTYELKRLGFLNTGCLSIAASLENSRVGRGQPLGISLASRNDTSNKIVRVQLKLVELIEYRSRGEEATSKQDLEKLKDIDLPSLEKQKGENLKFSKDGFAEKMETTYRSIYTDLVSSKSQIDLIVPSEARDSYNGNLMTISHYVKVTFVTKAMIDNPTLKIPIVVGNAPPKRAKERRQRTPGTPVSTILVDEEIPEMPDDPCDESTITVGTGASGLPFADAIFLDEAQTTSLLDTVPIYPPMLAEEKDHPDRLLDLKKASYPPRVAPSPTAPDEAMLKDHKPTKFGSHIRDFDGLSTSHAPKTPPRPPKPAKSNGKSSGENIYHSPYRMYTAQPQRPMLYTFEDSDASTFQGKEDEPSPARFASKRRPLADIHPNANAKVNDPEPQTRLTKKTHPSRDAGSRHRLNRLIHELRGSIHDYEVIVTYASHPEYRQLFPTLTALELGIIMSHVNMNHQVKVARLMARQMSYDQAFTCAHCAEVIKRTSEFFRANMVEALLPFCEDLTTNRKLVQNSLSEWELMITDRLFDGLYEC</sequence>
<dbReference type="PANTHER" id="PTHR11188">
    <property type="entry name" value="ARRESTIN DOMAIN CONTAINING PROTEIN"/>
    <property type="match status" value="1"/>
</dbReference>
<feature type="region of interest" description="Disordered" evidence="1">
    <location>
        <begin position="499"/>
        <end position="554"/>
    </location>
</feature>
<evidence type="ECO:0000259" key="2">
    <source>
        <dbReference type="SMART" id="SM01017"/>
    </source>
</evidence>
<dbReference type="Pfam" id="PF02752">
    <property type="entry name" value="Arrestin_C"/>
    <property type="match status" value="1"/>
</dbReference>
<dbReference type="Proteomes" id="UP001295423">
    <property type="component" value="Unassembled WGS sequence"/>
</dbReference>
<keyword evidence="4" id="KW-1185">Reference proteome</keyword>
<dbReference type="EMBL" id="CAKOGP040002047">
    <property type="protein sequence ID" value="CAJ1960116.1"/>
    <property type="molecule type" value="Genomic_DNA"/>
</dbReference>
<feature type="region of interest" description="Disordered" evidence="1">
    <location>
        <begin position="412"/>
        <end position="476"/>
    </location>
</feature>
<dbReference type="InterPro" id="IPR050357">
    <property type="entry name" value="Arrestin_domain-protein"/>
</dbReference>